<keyword evidence="6" id="KW-0449">Lipoprotein</keyword>
<evidence type="ECO:0000256" key="7">
    <source>
        <dbReference type="SAM" id="MobiDB-lite"/>
    </source>
</evidence>
<evidence type="ECO:0000256" key="3">
    <source>
        <dbReference type="ARBA" id="ARBA00022553"/>
    </source>
</evidence>
<keyword evidence="4" id="KW-0175">Coiled coil</keyword>
<keyword evidence="5" id="KW-0472">Membrane</keyword>
<sequence>MASAKMHQMNAEKRKRQTEIEEKRRQLDDLVLQLQHLKSKAMRERWLLQGMAAEEGEARRKQLEQDEEQGRSLENLIHRLESEIGELESEESQISAKEQVLRERLKETERSIEDLQKVQEPGVSGATYQAVLSILSRGN</sequence>
<dbReference type="Pfam" id="PF03285">
    <property type="entry name" value="Paralemmin"/>
    <property type="match status" value="1"/>
</dbReference>
<dbReference type="Proteomes" id="UP000261620">
    <property type="component" value="Unplaced"/>
</dbReference>
<dbReference type="Ensembl" id="ENSMMOT00000028610.1">
    <property type="protein sequence ID" value="ENSMMOP00000028134.1"/>
    <property type="gene ID" value="ENSMMOG00000021261.1"/>
</dbReference>
<evidence type="ECO:0000256" key="2">
    <source>
        <dbReference type="ARBA" id="ARBA00022475"/>
    </source>
</evidence>
<organism evidence="8 9">
    <name type="scientific">Mola mola</name>
    <name type="common">Ocean sunfish</name>
    <name type="synonym">Tetraodon mola</name>
    <dbReference type="NCBI Taxonomy" id="94237"/>
    <lineage>
        <taxon>Eukaryota</taxon>
        <taxon>Metazoa</taxon>
        <taxon>Chordata</taxon>
        <taxon>Craniata</taxon>
        <taxon>Vertebrata</taxon>
        <taxon>Euteleostomi</taxon>
        <taxon>Actinopterygii</taxon>
        <taxon>Neopterygii</taxon>
        <taxon>Teleostei</taxon>
        <taxon>Neoteleostei</taxon>
        <taxon>Acanthomorphata</taxon>
        <taxon>Eupercaria</taxon>
        <taxon>Tetraodontiformes</taxon>
        <taxon>Molidae</taxon>
        <taxon>Mola</taxon>
    </lineage>
</organism>
<name>A0A3Q3XLR1_MOLML</name>
<evidence type="ECO:0000256" key="1">
    <source>
        <dbReference type="ARBA" id="ARBA00004342"/>
    </source>
</evidence>
<dbReference type="GO" id="GO:0008360">
    <property type="term" value="P:regulation of cell shape"/>
    <property type="evidence" value="ECO:0007669"/>
    <property type="project" value="InterPro"/>
</dbReference>
<keyword evidence="9" id="KW-1185">Reference proteome</keyword>
<protein>
    <submittedName>
        <fullName evidence="8">Uncharacterized protein</fullName>
    </submittedName>
</protein>
<dbReference type="PANTHER" id="PTHR10498:SF10">
    <property type="entry name" value="PALM2 AND AKAP2 FUSION-RELATED"/>
    <property type="match status" value="1"/>
</dbReference>
<proteinExistence type="predicted"/>
<evidence type="ECO:0000256" key="6">
    <source>
        <dbReference type="ARBA" id="ARBA00023288"/>
    </source>
</evidence>
<reference evidence="8" key="1">
    <citation type="submission" date="2025-08" db="UniProtKB">
        <authorList>
            <consortium name="Ensembl"/>
        </authorList>
    </citation>
    <scope>IDENTIFICATION</scope>
</reference>
<feature type="region of interest" description="Disordered" evidence="7">
    <location>
        <begin position="1"/>
        <end position="22"/>
    </location>
</feature>
<evidence type="ECO:0000313" key="9">
    <source>
        <dbReference type="Proteomes" id="UP000261620"/>
    </source>
</evidence>
<keyword evidence="2" id="KW-1003">Cell membrane</keyword>
<dbReference type="InterPro" id="IPR004965">
    <property type="entry name" value="Paralemmin"/>
</dbReference>
<reference evidence="8" key="2">
    <citation type="submission" date="2025-09" db="UniProtKB">
        <authorList>
            <consortium name="Ensembl"/>
        </authorList>
    </citation>
    <scope>IDENTIFICATION</scope>
</reference>
<evidence type="ECO:0000256" key="4">
    <source>
        <dbReference type="ARBA" id="ARBA00023054"/>
    </source>
</evidence>
<dbReference type="PANTHER" id="PTHR10498">
    <property type="entry name" value="PARALEMMIN-RELATED"/>
    <property type="match status" value="1"/>
</dbReference>
<keyword evidence="3" id="KW-0597">Phosphoprotein</keyword>
<evidence type="ECO:0000256" key="5">
    <source>
        <dbReference type="ARBA" id="ARBA00023136"/>
    </source>
</evidence>
<dbReference type="AlphaFoldDB" id="A0A3Q3XLR1"/>
<dbReference type="GO" id="GO:0005886">
    <property type="term" value="C:plasma membrane"/>
    <property type="evidence" value="ECO:0007669"/>
    <property type="project" value="UniProtKB-SubCell"/>
</dbReference>
<accession>A0A3Q3XLR1</accession>
<comment type="subcellular location">
    <subcellularLocation>
        <location evidence="1">Cell membrane</location>
        <topology evidence="1">Lipid-anchor</topology>
        <orientation evidence="1">Cytoplasmic side</orientation>
    </subcellularLocation>
</comment>
<evidence type="ECO:0000313" key="8">
    <source>
        <dbReference type="Ensembl" id="ENSMMOP00000028134.1"/>
    </source>
</evidence>